<organism evidence="13 14">
    <name type="scientific">Ambrosiozyma monospora</name>
    <name type="common">Yeast</name>
    <name type="synonym">Endomycopsis monosporus</name>
    <dbReference type="NCBI Taxonomy" id="43982"/>
    <lineage>
        <taxon>Eukaryota</taxon>
        <taxon>Fungi</taxon>
        <taxon>Dikarya</taxon>
        <taxon>Ascomycota</taxon>
        <taxon>Saccharomycotina</taxon>
        <taxon>Pichiomycetes</taxon>
        <taxon>Pichiales</taxon>
        <taxon>Pichiaceae</taxon>
        <taxon>Ambrosiozyma</taxon>
    </lineage>
</organism>
<dbReference type="OrthoDB" id="3631276at2759"/>
<evidence type="ECO:0000256" key="1">
    <source>
        <dbReference type="ARBA" id="ARBA00004606"/>
    </source>
</evidence>
<keyword evidence="14" id="KW-1185">Reference proteome</keyword>
<keyword evidence="5 12" id="KW-0812">Transmembrane</keyword>
<evidence type="ECO:0000256" key="6">
    <source>
        <dbReference type="ARBA" id="ARBA00022968"/>
    </source>
</evidence>
<protein>
    <submittedName>
        <fullName evidence="13">Unnamed protein product</fullName>
    </submittedName>
</protein>
<evidence type="ECO:0000313" key="13">
    <source>
        <dbReference type="EMBL" id="GMG21489.1"/>
    </source>
</evidence>
<evidence type="ECO:0000256" key="10">
    <source>
        <dbReference type="ARBA" id="ARBA00023316"/>
    </source>
</evidence>
<comment type="similarity">
    <text evidence="2">Belongs to the BMT family.</text>
</comment>
<name>A0A9W6YVT8_AMBMO</name>
<proteinExistence type="inferred from homology"/>
<evidence type="ECO:0000256" key="7">
    <source>
        <dbReference type="ARBA" id="ARBA00022989"/>
    </source>
</evidence>
<evidence type="ECO:0000256" key="3">
    <source>
        <dbReference type="ARBA" id="ARBA00022676"/>
    </source>
</evidence>
<evidence type="ECO:0000256" key="12">
    <source>
        <dbReference type="SAM" id="Phobius"/>
    </source>
</evidence>
<reference evidence="13" key="1">
    <citation type="submission" date="2023-04" db="EMBL/GenBank/DDBJ databases">
        <title>Ambrosiozyma monospora NBRC 1965.</title>
        <authorList>
            <person name="Ichikawa N."/>
            <person name="Sato H."/>
            <person name="Tonouchi N."/>
        </authorList>
    </citation>
    <scope>NUCLEOTIDE SEQUENCE</scope>
    <source>
        <strain evidence="13">NBRC 1965</strain>
    </source>
</reference>
<dbReference type="InterPro" id="IPR021988">
    <property type="entry name" value="BMT1"/>
</dbReference>
<keyword evidence="3" id="KW-0328">Glycosyltransferase</keyword>
<evidence type="ECO:0000256" key="2">
    <source>
        <dbReference type="ARBA" id="ARBA00009486"/>
    </source>
</evidence>
<sequence>MAMLIRSYKVNRYKRYVLITLLLFITYYFWPVSQIEQLSDTMHETTTPNLQRTDFSKQQSPEFQQGIPQQQGQQNQQGDGSFNNILYDTGSDPLRANFNPENKNIEVPQVIKLDKLNQALVSLKLRPLDTSTNGAGVLGGNGQQWQTHEQQALSFLSEKVTQAVYKPIQKLKAFIGNMGDLPQDTNYMKLSCDQVQYTAPSYETASETEEDLNFAVSEPIPIDDDLDEIKVLLEGTEYRSLVTKYQDDPTVAGAITAKKWYRFSGSSVWLPDEQVHLMVSRITYAPLQKSNPIASFLRLQLFDPKWTEVKGKRIRFLDVTEKDVDPVLRKFDETKDETVLNSISLKFPCILNIPFAVDTKSKDLLGPEDPRVVYKDGEVSKEPIVFFNMLEKGKRGMKGIFPLRKPNKKTGAPNMINFQVGGKALSGDVEKNWTPFFDTLKVGDTKRSKGFIHFVYTFDPLTILKCNLDNGKCDKIQTNFESSALSQANKAHIRGGSDLRPIPRQIIQLLNDGDHQKRLQMWVGFAKTHVKNCGCGDVTYRPNLVLLIKEDGVFRLELMTESLDFGIDVKAWNGKSTRCDRSGPNVLTPNGISFWDITPVTDHQQKGKIPLFKDYMALTLSQSDSTIEVVFLKNVLNYLFGIYEEGKYMLGDYDSDEGVLARTKKVTECALDASFKYCGLYGSTHSGNAVDKSKD</sequence>
<keyword evidence="10" id="KW-0961">Cell wall biogenesis/degradation</keyword>
<keyword evidence="7 12" id="KW-1133">Transmembrane helix</keyword>
<feature type="compositionally biased region" description="Low complexity" evidence="11">
    <location>
        <begin position="58"/>
        <end position="80"/>
    </location>
</feature>
<evidence type="ECO:0000256" key="5">
    <source>
        <dbReference type="ARBA" id="ARBA00022692"/>
    </source>
</evidence>
<feature type="region of interest" description="Disordered" evidence="11">
    <location>
        <begin position="55"/>
        <end position="84"/>
    </location>
</feature>
<dbReference type="Proteomes" id="UP001165063">
    <property type="component" value="Unassembled WGS sequence"/>
</dbReference>
<evidence type="ECO:0000313" key="14">
    <source>
        <dbReference type="Proteomes" id="UP001165063"/>
    </source>
</evidence>
<keyword evidence="9" id="KW-0325">Glycoprotein</keyword>
<gene>
    <name evidence="13" type="ORF">Amon01_000202800</name>
</gene>
<evidence type="ECO:0000256" key="8">
    <source>
        <dbReference type="ARBA" id="ARBA00023136"/>
    </source>
</evidence>
<dbReference type="EMBL" id="BSXU01000683">
    <property type="protein sequence ID" value="GMG21489.1"/>
    <property type="molecule type" value="Genomic_DNA"/>
</dbReference>
<keyword evidence="4" id="KW-0808">Transferase</keyword>
<keyword evidence="8 12" id="KW-0472">Membrane</keyword>
<accession>A0A9W6YVT8</accession>
<dbReference type="Pfam" id="PF12141">
    <property type="entry name" value="BMT"/>
    <property type="match status" value="2"/>
</dbReference>
<evidence type="ECO:0000256" key="9">
    <source>
        <dbReference type="ARBA" id="ARBA00023180"/>
    </source>
</evidence>
<dbReference type="GO" id="GO:0071555">
    <property type="term" value="P:cell wall organization"/>
    <property type="evidence" value="ECO:0007669"/>
    <property type="project" value="UniProtKB-KW"/>
</dbReference>
<dbReference type="AlphaFoldDB" id="A0A9W6YVT8"/>
<evidence type="ECO:0000256" key="4">
    <source>
        <dbReference type="ARBA" id="ARBA00022679"/>
    </source>
</evidence>
<evidence type="ECO:0000256" key="11">
    <source>
        <dbReference type="SAM" id="MobiDB-lite"/>
    </source>
</evidence>
<comment type="caution">
    <text evidence="13">The sequence shown here is derived from an EMBL/GenBank/DDBJ whole genome shotgun (WGS) entry which is preliminary data.</text>
</comment>
<keyword evidence="6" id="KW-0735">Signal-anchor</keyword>
<feature type="transmembrane region" description="Helical" evidence="12">
    <location>
        <begin position="12"/>
        <end position="30"/>
    </location>
</feature>
<comment type="subcellular location">
    <subcellularLocation>
        <location evidence="1">Membrane</location>
        <topology evidence="1">Single-pass type II membrane protein</topology>
    </subcellularLocation>
</comment>
<dbReference type="GO" id="GO:0016020">
    <property type="term" value="C:membrane"/>
    <property type="evidence" value="ECO:0007669"/>
    <property type="project" value="UniProtKB-SubCell"/>
</dbReference>
<dbReference type="GO" id="GO:0000030">
    <property type="term" value="F:mannosyltransferase activity"/>
    <property type="evidence" value="ECO:0007669"/>
    <property type="project" value="InterPro"/>
</dbReference>